<dbReference type="RefSeq" id="WP_264790273.1">
    <property type="nucleotide sequence ID" value="NZ_AP026867.1"/>
</dbReference>
<feature type="coiled-coil region" evidence="1">
    <location>
        <begin position="7"/>
        <end position="67"/>
    </location>
</feature>
<gene>
    <name evidence="2" type="ORF">AsAng_0058710</name>
</gene>
<reference evidence="2" key="1">
    <citation type="submission" date="2022-09" db="EMBL/GenBank/DDBJ databases">
        <title>Aureispira anguillicida sp. nov., isolated from Leptocephalus of Japanese eel Anguilla japonica.</title>
        <authorList>
            <person name="Yuasa K."/>
            <person name="Mekata T."/>
            <person name="Ikunari K."/>
        </authorList>
    </citation>
    <scope>NUCLEOTIDE SEQUENCE</scope>
    <source>
        <strain evidence="2">EL160426</strain>
    </source>
</reference>
<keyword evidence="1" id="KW-0175">Coiled coil</keyword>
<dbReference type="Proteomes" id="UP001060919">
    <property type="component" value="Chromosome"/>
</dbReference>
<dbReference type="AlphaFoldDB" id="A0A916DWQ9"/>
<dbReference type="EMBL" id="AP026867">
    <property type="protein sequence ID" value="BDS15087.1"/>
    <property type="molecule type" value="Genomic_DNA"/>
</dbReference>
<evidence type="ECO:0000313" key="3">
    <source>
        <dbReference type="Proteomes" id="UP001060919"/>
    </source>
</evidence>
<accession>A0A916DWQ9</accession>
<sequence length="591" mass="64976">MPKSVAFGKAQEELKRLQKLKQEILGKMPKESNFLTKQLIKLLEKQLEKLEEKIKEVEQTLEEAVTASDMVDPDILGKTKDIFEGVAEGKTDEVVDVFKDIAKDKAQEIIDKEIKDKDLAKTVKDAIDRASEGDMDGVLDVVKDGAKEKAGEVIDKHIGDEEIAAKLKEVLDGVADGDWDGVLDTIKDGVIDIAEGKLEEFIEKLIEQFEAEIKIKIELDMKEEAKALIPKALQETKQKTGPHWSVKLAKNLTKRLFKESVIIIKDEIERLTSEDGLKILIQIAKDAAFETLKSGLLGRKIKDILKELVAQVANHPEFKKIIKDFKRKMLIMFIRVAEEEVEKTVGPVFDAFLRVHTPWVGTLLSTGKQTAKIGPLWGCVSLALSVQADFSAKLTGKRKGLGAIAKGGLSGKAYAGVGIHIGFDIPVVGDVAIEGGVEGGPEINALASIELSSKNAVIQGTVVPITVDIDMSARLYLETPIPNHILKYVPAYLASTSVVQQTIYYPLGRINLLTATTPGYSLTFDLVKKEYAYIGTTGGKYDISVNPKVKAYIKETKEAIEQAAQSVVDAVNPTNWDLNPFDEEGWIGSLF</sequence>
<proteinExistence type="predicted"/>
<organism evidence="2 3">
    <name type="scientific">Aureispira anguillae</name>
    <dbReference type="NCBI Taxonomy" id="2864201"/>
    <lineage>
        <taxon>Bacteria</taxon>
        <taxon>Pseudomonadati</taxon>
        <taxon>Bacteroidota</taxon>
        <taxon>Saprospiria</taxon>
        <taxon>Saprospirales</taxon>
        <taxon>Saprospiraceae</taxon>
        <taxon>Aureispira</taxon>
    </lineage>
</organism>
<name>A0A916DWQ9_9BACT</name>
<dbReference type="KEGG" id="aup:AsAng_0058710"/>
<protein>
    <submittedName>
        <fullName evidence="2">Uncharacterized protein</fullName>
    </submittedName>
</protein>
<evidence type="ECO:0000256" key="1">
    <source>
        <dbReference type="SAM" id="Coils"/>
    </source>
</evidence>
<evidence type="ECO:0000313" key="2">
    <source>
        <dbReference type="EMBL" id="BDS15087.1"/>
    </source>
</evidence>
<keyword evidence="3" id="KW-1185">Reference proteome</keyword>